<organism evidence="1 2">
    <name type="scientific">Triticum urartu</name>
    <name type="common">Red wild einkorn</name>
    <name type="synonym">Crithodium urartu</name>
    <dbReference type="NCBI Taxonomy" id="4572"/>
    <lineage>
        <taxon>Eukaryota</taxon>
        <taxon>Viridiplantae</taxon>
        <taxon>Streptophyta</taxon>
        <taxon>Embryophyta</taxon>
        <taxon>Tracheophyta</taxon>
        <taxon>Spermatophyta</taxon>
        <taxon>Magnoliopsida</taxon>
        <taxon>Liliopsida</taxon>
        <taxon>Poales</taxon>
        <taxon>Poaceae</taxon>
        <taxon>BOP clade</taxon>
        <taxon>Pooideae</taxon>
        <taxon>Triticodae</taxon>
        <taxon>Triticeae</taxon>
        <taxon>Triticinae</taxon>
        <taxon>Triticum</taxon>
    </lineage>
</organism>
<reference evidence="1" key="2">
    <citation type="submission" date="2018-03" db="EMBL/GenBank/DDBJ databases">
        <title>The Triticum urartu genome reveals the dynamic nature of wheat genome evolution.</title>
        <authorList>
            <person name="Ling H."/>
            <person name="Ma B."/>
            <person name="Shi X."/>
            <person name="Liu H."/>
            <person name="Dong L."/>
            <person name="Sun H."/>
            <person name="Cao Y."/>
            <person name="Gao Q."/>
            <person name="Zheng S."/>
            <person name="Li Y."/>
            <person name="Yu Y."/>
            <person name="Du H."/>
            <person name="Qi M."/>
            <person name="Li Y."/>
            <person name="Yu H."/>
            <person name="Cui Y."/>
            <person name="Wang N."/>
            <person name="Chen C."/>
            <person name="Wu H."/>
            <person name="Zhao Y."/>
            <person name="Zhang J."/>
            <person name="Li Y."/>
            <person name="Zhou W."/>
            <person name="Zhang B."/>
            <person name="Hu W."/>
            <person name="Eijk M."/>
            <person name="Tang J."/>
            <person name="Witsenboer H."/>
            <person name="Zhao S."/>
            <person name="Li Z."/>
            <person name="Zhang A."/>
            <person name="Wang D."/>
            <person name="Liang C."/>
        </authorList>
    </citation>
    <scope>NUCLEOTIDE SEQUENCE [LARGE SCALE GENOMIC DNA]</scope>
    <source>
        <strain evidence="1">cv. G1812</strain>
    </source>
</reference>
<dbReference type="AlphaFoldDB" id="A0A8R7USM0"/>
<evidence type="ECO:0000313" key="2">
    <source>
        <dbReference type="Proteomes" id="UP000015106"/>
    </source>
</evidence>
<evidence type="ECO:0000313" key="1">
    <source>
        <dbReference type="EnsemblPlants" id="TuG1812G0600002451.01.T01.cds275448"/>
    </source>
</evidence>
<proteinExistence type="predicted"/>
<accession>A0A8R7USM0</accession>
<keyword evidence="2" id="KW-1185">Reference proteome</keyword>
<protein>
    <submittedName>
        <fullName evidence="1">Uncharacterized protein</fullName>
    </submittedName>
</protein>
<name>A0A8R7USM0_TRIUA</name>
<sequence length="48" mass="5491">RRRLDRGHRGGCRRRRLGFLAAPSRVFPASIAAVEAKQQQRRTQTPCC</sequence>
<reference evidence="1" key="3">
    <citation type="submission" date="2022-06" db="UniProtKB">
        <authorList>
            <consortium name="EnsemblPlants"/>
        </authorList>
    </citation>
    <scope>IDENTIFICATION</scope>
</reference>
<dbReference type="EnsemblPlants" id="TuG1812G0600002451.01.T01">
    <property type="protein sequence ID" value="TuG1812G0600002451.01.T01.cds275448"/>
    <property type="gene ID" value="TuG1812G0600002451.01"/>
</dbReference>
<dbReference type="Proteomes" id="UP000015106">
    <property type="component" value="Chromosome 6"/>
</dbReference>
<dbReference type="Gramene" id="TuG1812G0600002451.01.T01">
    <property type="protein sequence ID" value="TuG1812G0600002451.01.T01.cds275448"/>
    <property type="gene ID" value="TuG1812G0600002451.01"/>
</dbReference>
<reference evidence="2" key="1">
    <citation type="journal article" date="2013" name="Nature">
        <title>Draft genome of the wheat A-genome progenitor Triticum urartu.</title>
        <authorList>
            <person name="Ling H.Q."/>
            <person name="Zhao S."/>
            <person name="Liu D."/>
            <person name="Wang J."/>
            <person name="Sun H."/>
            <person name="Zhang C."/>
            <person name="Fan H."/>
            <person name="Li D."/>
            <person name="Dong L."/>
            <person name="Tao Y."/>
            <person name="Gao C."/>
            <person name="Wu H."/>
            <person name="Li Y."/>
            <person name="Cui Y."/>
            <person name="Guo X."/>
            <person name="Zheng S."/>
            <person name="Wang B."/>
            <person name="Yu K."/>
            <person name="Liang Q."/>
            <person name="Yang W."/>
            <person name="Lou X."/>
            <person name="Chen J."/>
            <person name="Feng M."/>
            <person name="Jian J."/>
            <person name="Zhang X."/>
            <person name="Luo G."/>
            <person name="Jiang Y."/>
            <person name="Liu J."/>
            <person name="Wang Z."/>
            <person name="Sha Y."/>
            <person name="Zhang B."/>
            <person name="Wu H."/>
            <person name="Tang D."/>
            <person name="Shen Q."/>
            <person name="Xue P."/>
            <person name="Zou S."/>
            <person name="Wang X."/>
            <person name="Liu X."/>
            <person name="Wang F."/>
            <person name="Yang Y."/>
            <person name="An X."/>
            <person name="Dong Z."/>
            <person name="Zhang K."/>
            <person name="Zhang X."/>
            <person name="Luo M.C."/>
            <person name="Dvorak J."/>
            <person name="Tong Y."/>
            <person name="Wang J."/>
            <person name="Yang H."/>
            <person name="Li Z."/>
            <person name="Wang D."/>
            <person name="Zhang A."/>
            <person name="Wang J."/>
        </authorList>
    </citation>
    <scope>NUCLEOTIDE SEQUENCE</scope>
    <source>
        <strain evidence="2">cv. G1812</strain>
    </source>
</reference>